<name>A0ABV8P0N4_9BURK</name>
<organism evidence="1 2">
    <name type="scientific">Candidimonas humi</name>
    <dbReference type="NCBI Taxonomy" id="683355"/>
    <lineage>
        <taxon>Bacteria</taxon>
        <taxon>Pseudomonadati</taxon>
        <taxon>Pseudomonadota</taxon>
        <taxon>Betaproteobacteria</taxon>
        <taxon>Burkholderiales</taxon>
        <taxon>Alcaligenaceae</taxon>
        <taxon>Candidimonas</taxon>
    </lineage>
</organism>
<protein>
    <submittedName>
        <fullName evidence="1">Ornithine cyclodeaminase family protein</fullName>
    </submittedName>
</protein>
<dbReference type="Pfam" id="PF02423">
    <property type="entry name" value="OCD_Mu_crystall"/>
    <property type="match status" value="1"/>
</dbReference>
<dbReference type="EMBL" id="JBHSBV010000004">
    <property type="protein sequence ID" value="MFC4201715.1"/>
    <property type="molecule type" value="Genomic_DNA"/>
</dbReference>
<dbReference type="InterPro" id="IPR003462">
    <property type="entry name" value="ODC_Mu_crystall"/>
</dbReference>
<dbReference type="Proteomes" id="UP001595848">
    <property type="component" value="Unassembled WGS sequence"/>
</dbReference>
<dbReference type="RefSeq" id="WP_217965623.1">
    <property type="nucleotide sequence ID" value="NZ_JAHTBN010000007.1"/>
</dbReference>
<evidence type="ECO:0000313" key="2">
    <source>
        <dbReference type="Proteomes" id="UP001595848"/>
    </source>
</evidence>
<sequence>MQIYDSHSTAARLPFDKLIPALARMFREGCIVPRRHNHALGTTASGAHNSLLIMPAWREAGHLGIKHVTIFPDNGKRGLPGLHSTYTLFDAANGVPLALIDGDQITTRRTAAASALAASYLARRDAHTLLVVGAGNVAALLAPAYAAVRDITRVLVWNRNPAKAEALVQELKLQGFDAHAEPELESGVRQADIVSCATLSQEPLVRRAWLRPGTHLDLIGSFQPSMREADDAAFADTAVFIDTEEALDKAGDLLSPIAAGVFGRDRVLATLEALCRDQHPGRRNDEEITVYKAVGTALEDLAAATLVYETQRAGAA</sequence>
<accession>A0ABV8P0N4</accession>
<evidence type="ECO:0000313" key="1">
    <source>
        <dbReference type="EMBL" id="MFC4201715.1"/>
    </source>
</evidence>
<keyword evidence="2" id="KW-1185">Reference proteome</keyword>
<dbReference type="PANTHER" id="PTHR13812">
    <property type="entry name" value="KETIMINE REDUCTASE MU-CRYSTALLIN"/>
    <property type="match status" value="1"/>
</dbReference>
<dbReference type="PANTHER" id="PTHR13812:SF19">
    <property type="entry name" value="KETIMINE REDUCTASE MU-CRYSTALLIN"/>
    <property type="match status" value="1"/>
</dbReference>
<reference evidence="2" key="1">
    <citation type="journal article" date="2019" name="Int. J. Syst. Evol. Microbiol.">
        <title>The Global Catalogue of Microorganisms (GCM) 10K type strain sequencing project: providing services to taxonomists for standard genome sequencing and annotation.</title>
        <authorList>
            <consortium name="The Broad Institute Genomics Platform"/>
            <consortium name="The Broad Institute Genome Sequencing Center for Infectious Disease"/>
            <person name="Wu L."/>
            <person name="Ma J."/>
        </authorList>
    </citation>
    <scope>NUCLEOTIDE SEQUENCE [LARGE SCALE GENOMIC DNA]</scope>
    <source>
        <strain evidence="2">LMG 24813</strain>
    </source>
</reference>
<gene>
    <name evidence="1" type="ORF">ACFOY1_12190</name>
</gene>
<comment type="caution">
    <text evidence="1">The sequence shown here is derived from an EMBL/GenBank/DDBJ whole genome shotgun (WGS) entry which is preliminary data.</text>
</comment>
<proteinExistence type="predicted"/>
<dbReference type="PIRSF" id="PIRSF001439">
    <property type="entry name" value="CryM"/>
    <property type="match status" value="1"/>
</dbReference>
<dbReference type="NCBIfam" id="NF004793">
    <property type="entry name" value="PRK06141.1"/>
    <property type="match status" value="1"/>
</dbReference>